<dbReference type="OrthoDB" id="4336761at2"/>
<evidence type="ECO:0000313" key="3">
    <source>
        <dbReference type="EMBL" id="TCD54665.1"/>
    </source>
</evidence>
<keyword evidence="1" id="KW-0175">Coiled coil</keyword>
<reference evidence="3 4" key="1">
    <citation type="submission" date="2018-12" db="EMBL/GenBank/DDBJ databases">
        <title>Alloscrdovia theropitheci sp. nov: a novel taxon from the feces of the bleeding-herat monkey (Theropithecus geleda).</title>
        <authorList>
            <person name="Modesto M."/>
        </authorList>
    </citation>
    <scope>NUCLEOTIDE SEQUENCE [LARGE SCALE GENOMIC DNA]</scope>
    <source>
        <strain evidence="3 4">GLDI4/2</strain>
    </source>
</reference>
<gene>
    <name evidence="3" type="ORF">EJ419_02185</name>
</gene>
<evidence type="ECO:0000313" key="4">
    <source>
        <dbReference type="Proteomes" id="UP000291289"/>
    </source>
</evidence>
<evidence type="ECO:0000256" key="2">
    <source>
        <dbReference type="SAM" id="MobiDB-lite"/>
    </source>
</evidence>
<organism evidence="3 4">
    <name type="scientific">Alloscardovia theropitheci</name>
    <dbReference type="NCBI Taxonomy" id="2496842"/>
    <lineage>
        <taxon>Bacteria</taxon>
        <taxon>Bacillati</taxon>
        <taxon>Actinomycetota</taxon>
        <taxon>Actinomycetes</taxon>
        <taxon>Bifidobacteriales</taxon>
        <taxon>Bifidobacteriaceae</taxon>
        <taxon>Alloscardovia</taxon>
    </lineage>
</organism>
<dbReference type="RefSeq" id="WP_131283292.1">
    <property type="nucleotide sequence ID" value="NZ_RXLP01000008.1"/>
</dbReference>
<proteinExistence type="predicted"/>
<dbReference type="Proteomes" id="UP000291289">
    <property type="component" value="Unassembled WGS sequence"/>
</dbReference>
<sequence length="433" mass="46247">MASYSANDDWSILGVANDPTPGKPEEIAQLAAEFSRASSTLLTTVQALRSTSGTYVKLNGQFYQAFSAKKGEVSRLAESVKDESDRVKTTLDSWGSTVADCQGKIAGELEKAKQAKETIDLQNLAITEARNDSDEAHRESSRTVIERAQKLKAQAQTELNDCKSRAAQIVNEYNRADSACNARLQGAVPTALAGIAGFAGLTKGVRSFGSRGIKLYKGAKVYKELKGKRFSVVSHRVGKKGRLDHDVMMGNHKMYEKNRSRYSKIGRKYAEEFKKRTDVDFTTIRYARTAAGKMDWSEVGKAAKRGFKDGLNIASDFKGYKNASWLTKSGKALGAAGTVLSAVSNIKSDFIDDTKSSTAEKTKNFVVDTAVDVGSGAAAGAIGAAAGSLILPPAGTIAGYAVGIGASILMNQKFGGQSLTGVVKSGLKGMFHF</sequence>
<keyword evidence="4" id="KW-1185">Reference proteome</keyword>
<accession>A0A4R0QTN7</accession>
<feature type="coiled-coil region" evidence="1">
    <location>
        <begin position="112"/>
        <end position="172"/>
    </location>
</feature>
<dbReference type="EMBL" id="RXLP01000008">
    <property type="protein sequence ID" value="TCD54665.1"/>
    <property type="molecule type" value="Genomic_DNA"/>
</dbReference>
<evidence type="ECO:0008006" key="5">
    <source>
        <dbReference type="Google" id="ProtNLM"/>
    </source>
</evidence>
<comment type="caution">
    <text evidence="3">The sequence shown here is derived from an EMBL/GenBank/DDBJ whole genome shotgun (WGS) entry which is preliminary data.</text>
</comment>
<evidence type="ECO:0000256" key="1">
    <source>
        <dbReference type="SAM" id="Coils"/>
    </source>
</evidence>
<feature type="region of interest" description="Disordered" evidence="2">
    <location>
        <begin position="1"/>
        <end position="24"/>
    </location>
</feature>
<protein>
    <recommendedName>
        <fullName evidence="5">LXG domain-containing protein</fullName>
    </recommendedName>
</protein>
<dbReference type="AlphaFoldDB" id="A0A4R0QTN7"/>
<name>A0A4R0QTN7_9BIFI</name>